<organism evidence="1 2">
    <name type="scientific">Acidithiobacillus caldus</name>
    <dbReference type="NCBI Taxonomy" id="33059"/>
    <lineage>
        <taxon>Bacteria</taxon>
        <taxon>Pseudomonadati</taxon>
        <taxon>Pseudomonadota</taxon>
        <taxon>Acidithiobacillia</taxon>
        <taxon>Acidithiobacillales</taxon>
        <taxon>Acidithiobacillaceae</taxon>
        <taxon>Acidithiobacillus</taxon>
    </lineage>
</organism>
<accession>A0A1E7YW86</accession>
<comment type="caution">
    <text evidence="1">The sequence shown here is derived from an EMBL/GenBank/DDBJ whole genome shotgun (WGS) entry which is preliminary data.</text>
</comment>
<evidence type="ECO:0000313" key="1">
    <source>
        <dbReference type="EMBL" id="OFC60714.1"/>
    </source>
</evidence>
<evidence type="ECO:0000313" key="2">
    <source>
        <dbReference type="Proteomes" id="UP000175707"/>
    </source>
</evidence>
<dbReference type="Proteomes" id="UP000175707">
    <property type="component" value="Unassembled WGS sequence"/>
</dbReference>
<dbReference type="AlphaFoldDB" id="A0A1E7YW86"/>
<proteinExistence type="predicted"/>
<name>A0A1E7YW86_9PROT</name>
<sequence length="131" mass="14391">MTTAERLARYEDLLSLPDNVVGEIIAGQLVTHPRPAPANARPSSVLGNKVATPFDLGEGGSRRLLDIRRAGATPEPRHPVLDLAGWRRERMPALPKTAWFEMGGLTMRLSPEQVAQIRQSAAESFHCEADR</sequence>
<reference evidence="1 2" key="1">
    <citation type="submission" date="2016-06" db="EMBL/GenBank/DDBJ databases">
        <title>Gene turnover analysis identifies the evolutionary adaptation of the extremophile Acidithiobacillus caldus.</title>
        <authorList>
            <person name="Zhang X."/>
        </authorList>
    </citation>
    <scope>NUCLEOTIDE SEQUENCE [LARGE SCALE GENOMIC DNA]</scope>
    <source>
        <strain evidence="1 2">S1</strain>
    </source>
</reference>
<dbReference type="EMBL" id="LZYH01000498">
    <property type="protein sequence ID" value="OFC60714.1"/>
    <property type="molecule type" value="Genomic_DNA"/>
</dbReference>
<protein>
    <submittedName>
        <fullName evidence="1">Uncharacterized protein</fullName>
    </submittedName>
</protein>
<gene>
    <name evidence="1" type="ORF">BAE30_07415</name>
</gene>